<feature type="domain" description="Alpha-D-phosphohexomutase C-terminal" evidence="12">
    <location>
        <begin position="370"/>
        <end position="433"/>
    </location>
</feature>
<evidence type="ECO:0000256" key="1">
    <source>
        <dbReference type="ARBA" id="ARBA00010231"/>
    </source>
</evidence>
<dbReference type="InterPro" id="IPR036900">
    <property type="entry name" value="A-D-PHexomutase_C_sf"/>
</dbReference>
<feature type="modified residue" description="Phosphoserine" evidence="9">
    <location>
        <position position="96"/>
    </location>
</feature>
<evidence type="ECO:0000259" key="14">
    <source>
        <dbReference type="Pfam" id="PF02879"/>
    </source>
</evidence>
<dbReference type="GO" id="GO:0005975">
    <property type="term" value="P:carbohydrate metabolic process"/>
    <property type="evidence" value="ECO:0007669"/>
    <property type="project" value="InterPro"/>
</dbReference>
<evidence type="ECO:0000256" key="9">
    <source>
        <dbReference type="HAMAP-Rule" id="MF_01554"/>
    </source>
</evidence>
<keyword evidence="17" id="KW-1185">Reference proteome</keyword>
<dbReference type="AlphaFoldDB" id="A0A1W1WG88"/>
<feature type="domain" description="Alpha-D-phosphohexomutase alpha/beta/alpha" evidence="14">
    <location>
        <begin position="168"/>
        <end position="248"/>
    </location>
</feature>
<evidence type="ECO:0000256" key="6">
    <source>
        <dbReference type="ARBA" id="ARBA00050364"/>
    </source>
</evidence>
<dbReference type="GO" id="GO:0009252">
    <property type="term" value="P:peptidoglycan biosynthetic process"/>
    <property type="evidence" value="ECO:0007669"/>
    <property type="project" value="TreeGrafter"/>
</dbReference>
<name>A0A1W1WG88_SULTA</name>
<dbReference type="FunFam" id="3.30.310.50:FF:000001">
    <property type="entry name" value="Phosphoglucosamine mutase"/>
    <property type="match status" value="1"/>
</dbReference>
<evidence type="ECO:0000256" key="11">
    <source>
        <dbReference type="RuleBase" id="RU004327"/>
    </source>
</evidence>
<evidence type="ECO:0000256" key="10">
    <source>
        <dbReference type="RuleBase" id="RU004326"/>
    </source>
</evidence>
<dbReference type="SUPFAM" id="SSF53738">
    <property type="entry name" value="Phosphoglucomutase, first 3 domains"/>
    <property type="match status" value="3"/>
</dbReference>
<evidence type="ECO:0000256" key="4">
    <source>
        <dbReference type="ARBA" id="ARBA00022842"/>
    </source>
</evidence>
<feature type="binding site" evidence="9">
    <location>
        <position position="235"/>
    </location>
    <ligand>
        <name>Mg(2+)</name>
        <dbReference type="ChEBI" id="CHEBI:18420"/>
    </ligand>
</feature>
<reference evidence="17" key="1">
    <citation type="submission" date="2017-04" db="EMBL/GenBank/DDBJ databases">
        <authorList>
            <person name="Varghese N."/>
            <person name="Submissions S."/>
        </authorList>
    </citation>
    <scope>NUCLEOTIDE SEQUENCE [LARGE SCALE GENOMIC DNA]</scope>
    <source>
        <strain evidence="17">DSM 9293</strain>
    </source>
</reference>
<comment type="similarity">
    <text evidence="1 9 10">Belongs to the phosphohexose mutase family.</text>
</comment>
<dbReference type="EC" id="5.4.2.10" evidence="7 9"/>
<comment type="cofactor">
    <cofactor evidence="9">
        <name>Mg(2+)</name>
        <dbReference type="ChEBI" id="CHEBI:18420"/>
    </cofactor>
    <text evidence="9">Binds 1 Mg(2+) ion per subunit.</text>
</comment>
<dbReference type="Gene3D" id="3.30.310.50">
    <property type="entry name" value="Alpha-D-phosphohexomutase, C-terminal domain"/>
    <property type="match status" value="1"/>
</dbReference>
<evidence type="ECO:0000256" key="5">
    <source>
        <dbReference type="ARBA" id="ARBA00023235"/>
    </source>
</evidence>
<evidence type="ECO:0000259" key="15">
    <source>
        <dbReference type="Pfam" id="PF02880"/>
    </source>
</evidence>
<dbReference type="Proteomes" id="UP000192660">
    <property type="component" value="Unassembled WGS sequence"/>
</dbReference>
<dbReference type="InterPro" id="IPR005845">
    <property type="entry name" value="A-D-PHexomutase_a/b/a-II"/>
</dbReference>
<proteinExistence type="inferred from homology"/>
<dbReference type="Pfam" id="PF02878">
    <property type="entry name" value="PGM_PMM_I"/>
    <property type="match status" value="1"/>
</dbReference>
<evidence type="ECO:0000259" key="12">
    <source>
        <dbReference type="Pfam" id="PF00408"/>
    </source>
</evidence>
<dbReference type="PANTHER" id="PTHR42946">
    <property type="entry name" value="PHOSPHOHEXOSE MUTASE"/>
    <property type="match status" value="1"/>
</dbReference>
<dbReference type="GO" id="GO:0006048">
    <property type="term" value="P:UDP-N-acetylglucosamine biosynthetic process"/>
    <property type="evidence" value="ECO:0007669"/>
    <property type="project" value="TreeGrafter"/>
</dbReference>
<feature type="domain" description="Alpha-D-phosphohexomutase alpha/beta/alpha" evidence="15">
    <location>
        <begin position="252"/>
        <end position="364"/>
    </location>
</feature>
<feature type="active site" description="Phosphoserine intermediate" evidence="9">
    <location>
        <position position="96"/>
    </location>
</feature>
<dbReference type="InterPro" id="IPR006352">
    <property type="entry name" value="GlmM_bact"/>
</dbReference>
<dbReference type="GO" id="GO:0008966">
    <property type="term" value="F:phosphoglucosamine mutase activity"/>
    <property type="evidence" value="ECO:0007669"/>
    <property type="project" value="UniProtKB-UniRule"/>
</dbReference>
<dbReference type="InterPro" id="IPR005844">
    <property type="entry name" value="A-D-PHexomutase_a/b/a-I"/>
</dbReference>
<dbReference type="Pfam" id="PF02879">
    <property type="entry name" value="PGM_PMM_II"/>
    <property type="match status" value="1"/>
</dbReference>
<dbReference type="InterPro" id="IPR016055">
    <property type="entry name" value="A-D-PHexomutase_a/b/a-I/II/III"/>
</dbReference>
<dbReference type="InterPro" id="IPR005843">
    <property type="entry name" value="A-D-PHexomutase_C"/>
</dbReference>
<evidence type="ECO:0000259" key="13">
    <source>
        <dbReference type="Pfam" id="PF02878"/>
    </source>
</evidence>
<keyword evidence="4 9" id="KW-0460">Magnesium</keyword>
<dbReference type="InterPro" id="IPR050060">
    <property type="entry name" value="Phosphoglucosamine_mutase"/>
</dbReference>
<keyword evidence="5 9" id="KW-0413">Isomerase</keyword>
<dbReference type="PRINTS" id="PR00509">
    <property type="entry name" value="PGMPMM"/>
</dbReference>
<dbReference type="OrthoDB" id="9806956at2"/>
<dbReference type="FunFam" id="3.40.120.10:FF:000002">
    <property type="entry name" value="Phosphoglucosamine mutase"/>
    <property type="match status" value="1"/>
</dbReference>
<dbReference type="PANTHER" id="PTHR42946:SF1">
    <property type="entry name" value="PHOSPHOGLUCOMUTASE (ALPHA-D-GLUCOSE-1,6-BISPHOSPHATE-DEPENDENT)"/>
    <property type="match status" value="1"/>
</dbReference>
<dbReference type="Gene3D" id="3.40.120.10">
    <property type="entry name" value="Alpha-D-Glucose-1,6-Bisphosphate, subunit A, domain 3"/>
    <property type="match status" value="3"/>
</dbReference>
<dbReference type="STRING" id="28034.BFX07_03550"/>
<feature type="domain" description="Alpha-D-phosphohexomutase alpha/beta/alpha" evidence="13">
    <location>
        <begin position="2"/>
        <end position="132"/>
    </location>
</feature>
<evidence type="ECO:0000313" key="17">
    <source>
        <dbReference type="Proteomes" id="UP000192660"/>
    </source>
</evidence>
<dbReference type="RefSeq" id="WP_084661548.1">
    <property type="nucleotide sequence ID" value="NZ_FWWY01000001.1"/>
</dbReference>
<evidence type="ECO:0000256" key="3">
    <source>
        <dbReference type="ARBA" id="ARBA00022723"/>
    </source>
</evidence>
<dbReference type="InterPro" id="IPR005841">
    <property type="entry name" value="Alpha-D-phosphohexomutase_SF"/>
</dbReference>
<dbReference type="PROSITE" id="PS00710">
    <property type="entry name" value="PGM_PMM"/>
    <property type="match status" value="1"/>
</dbReference>
<dbReference type="SUPFAM" id="SSF55957">
    <property type="entry name" value="Phosphoglucomutase, C-terminal domain"/>
    <property type="match status" value="1"/>
</dbReference>
<dbReference type="CDD" id="cd05802">
    <property type="entry name" value="GlmM"/>
    <property type="match status" value="1"/>
</dbReference>
<dbReference type="Pfam" id="PF02880">
    <property type="entry name" value="PGM_PMM_III"/>
    <property type="match status" value="1"/>
</dbReference>
<dbReference type="FunFam" id="3.40.120.10:FF:000001">
    <property type="entry name" value="Phosphoglucosamine mutase"/>
    <property type="match status" value="1"/>
</dbReference>
<accession>A0A1W1WG88</accession>
<feature type="binding site" description="via phosphate group" evidence="9">
    <location>
        <position position="96"/>
    </location>
    <ligand>
        <name>Mg(2+)</name>
        <dbReference type="ChEBI" id="CHEBI:18420"/>
    </ligand>
</feature>
<keyword evidence="2 9" id="KW-0597">Phosphoprotein</keyword>
<dbReference type="InterPro" id="IPR016066">
    <property type="entry name" value="A-D-PHexomutase_CS"/>
</dbReference>
<evidence type="ECO:0000256" key="8">
    <source>
        <dbReference type="ARBA" id="ARBA00068193"/>
    </source>
</evidence>
<feature type="binding site" evidence="9">
    <location>
        <position position="239"/>
    </location>
    <ligand>
        <name>Mg(2+)</name>
        <dbReference type="ChEBI" id="CHEBI:18420"/>
    </ligand>
</feature>
<dbReference type="NCBIfam" id="TIGR01455">
    <property type="entry name" value="glmM"/>
    <property type="match status" value="1"/>
</dbReference>
<dbReference type="Pfam" id="PF00408">
    <property type="entry name" value="PGM_PMM_IV"/>
    <property type="match status" value="1"/>
</dbReference>
<dbReference type="GO" id="GO:0005829">
    <property type="term" value="C:cytosol"/>
    <property type="evidence" value="ECO:0007669"/>
    <property type="project" value="TreeGrafter"/>
</dbReference>
<sequence length="446" mass="48296">MSLFGTDGARGIANVDLTIDLATKIARAAAKSLGSGARVLIGRDTRISGPMLEAALTAGFTASGVDVLLVGMLPTPALAYLISKMDCQAGVMISASHNPPQYNGIKLLDHQGRKWPIEQEALVEQMVLSGEFQAVGDSHIGRVFHYETTAIGHYLRYLESLFAGLIPELHVGLDLGHGAAQATAERVLRNLGVHVHPLFHEPEGSLINVRCGATDPSTLQDQVLLNRWDLGLAFDGDADRLIAVDHTGHIVDGDEILYVLATGLKQQGLLAQNTVVATVMSNLGLERALEKEGIVLERTPVGDRWVAQRMREQGFVLGGEQSGHVILAQYASTGDGLLTALALLAEIRRQNQSLAELVGAVERYPQILRNVRIEKTVAEWESIPGLVELVKEAEHSLGRDGRVFIRPSGTEPLLRIMVEGRDLQEITMWADRLESVVQHALESAKA</sequence>
<organism evidence="16 17">
    <name type="scientific">Sulfobacillus thermosulfidooxidans (strain DSM 9293 / VKM B-1269 / AT-1)</name>
    <dbReference type="NCBI Taxonomy" id="929705"/>
    <lineage>
        <taxon>Bacteria</taxon>
        <taxon>Bacillati</taxon>
        <taxon>Bacillota</taxon>
        <taxon>Clostridia</taxon>
        <taxon>Eubacteriales</taxon>
        <taxon>Clostridiales Family XVII. Incertae Sedis</taxon>
        <taxon>Sulfobacillus</taxon>
    </lineage>
</organism>
<dbReference type="EMBL" id="FWWY01000001">
    <property type="protein sequence ID" value="SMC05318.1"/>
    <property type="molecule type" value="Genomic_DNA"/>
</dbReference>
<comment type="catalytic activity">
    <reaction evidence="6 9 11">
        <text>alpha-D-glucosamine 1-phosphate = D-glucosamine 6-phosphate</text>
        <dbReference type="Rhea" id="RHEA:23424"/>
        <dbReference type="ChEBI" id="CHEBI:58516"/>
        <dbReference type="ChEBI" id="CHEBI:58725"/>
        <dbReference type="EC" id="5.4.2.10"/>
    </reaction>
</comment>
<comment type="function">
    <text evidence="9 11">Catalyzes the conversion of glucosamine-6-phosphate to glucosamine-1-phosphate.</text>
</comment>
<dbReference type="InterPro" id="IPR005846">
    <property type="entry name" value="A-D-PHexomutase_a/b/a-III"/>
</dbReference>
<dbReference type="GO" id="GO:0000287">
    <property type="term" value="F:magnesium ion binding"/>
    <property type="evidence" value="ECO:0007669"/>
    <property type="project" value="UniProtKB-UniRule"/>
</dbReference>
<comment type="PTM">
    <text evidence="9">Activated by phosphorylation.</text>
</comment>
<keyword evidence="3 9" id="KW-0479">Metal-binding</keyword>
<dbReference type="HAMAP" id="MF_01554_B">
    <property type="entry name" value="GlmM_B"/>
    <property type="match status" value="1"/>
</dbReference>
<feature type="binding site" evidence="9">
    <location>
        <position position="237"/>
    </location>
    <ligand>
        <name>Mg(2+)</name>
        <dbReference type="ChEBI" id="CHEBI:18420"/>
    </ligand>
</feature>
<protein>
    <recommendedName>
        <fullName evidence="8 9">Phosphoglucosamine mutase</fullName>
        <ecNumber evidence="7 9">5.4.2.10</ecNumber>
    </recommendedName>
</protein>
<evidence type="ECO:0000256" key="2">
    <source>
        <dbReference type="ARBA" id="ARBA00022553"/>
    </source>
</evidence>
<dbReference type="GO" id="GO:0004615">
    <property type="term" value="F:phosphomannomutase activity"/>
    <property type="evidence" value="ECO:0007669"/>
    <property type="project" value="TreeGrafter"/>
</dbReference>
<evidence type="ECO:0000313" key="16">
    <source>
        <dbReference type="EMBL" id="SMC05318.1"/>
    </source>
</evidence>
<evidence type="ECO:0000256" key="7">
    <source>
        <dbReference type="ARBA" id="ARBA00066330"/>
    </source>
</evidence>
<gene>
    <name evidence="9" type="primary">glmM</name>
    <name evidence="16" type="ORF">SAMN00768000_2155</name>
</gene>